<dbReference type="EMBL" id="CP002454">
    <property type="protein sequence ID" value="ADV66086.1"/>
    <property type="molecule type" value="Genomic_DNA"/>
</dbReference>
<feature type="domain" description="HTH luxR-type" evidence="6">
    <location>
        <begin position="152"/>
        <end position="217"/>
    </location>
</feature>
<reference evidence="9" key="2">
    <citation type="submission" date="2011-01" db="EMBL/GenBank/DDBJ databases">
        <title>The complete genome of Deinococcus maricopensis DSM 21211.</title>
        <authorList>
            <consortium name="US DOE Joint Genome Institute (JGI-PGF)"/>
            <person name="Lucas S."/>
            <person name="Copeland A."/>
            <person name="Lapidus A."/>
            <person name="Goodwin L."/>
            <person name="Pitluck S."/>
            <person name="Kyrpides N."/>
            <person name="Mavromatis K."/>
            <person name="Pagani I."/>
            <person name="Ivanova N."/>
            <person name="Ovchinnikova G."/>
            <person name="Zeytun A."/>
            <person name="Detter J.C."/>
            <person name="Han C."/>
            <person name="Land M."/>
            <person name="Hauser L."/>
            <person name="Markowitz V."/>
            <person name="Cheng J.-F."/>
            <person name="Hugenholtz P."/>
            <person name="Woyke T."/>
            <person name="Wu D."/>
            <person name="Pukall R."/>
            <person name="Gehrich-Schroeter G."/>
            <person name="Brambilla E."/>
            <person name="Klenk H.-P."/>
            <person name="Eisen J.A."/>
        </authorList>
    </citation>
    <scope>NUCLEOTIDE SEQUENCE [LARGE SCALE GENOMIC DNA]</scope>
    <source>
        <strain evidence="9">DSM 21211 / LMG 22137 / NRRL B-23946 / LB-34</strain>
    </source>
</reference>
<name>E8U4U7_DEIML</name>
<evidence type="ECO:0000259" key="6">
    <source>
        <dbReference type="PROSITE" id="PS50043"/>
    </source>
</evidence>
<dbReference type="SUPFAM" id="SSF52172">
    <property type="entry name" value="CheY-like"/>
    <property type="match status" value="1"/>
</dbReference>
<evidence type="ECO:0000256" key="2">
    <source>
        <dbReference type="ARBA" id="ARBA00023015"/>
    </source>
</evidence>
<dbReference type="KEGG" id="dmr:Deima_0426"/>
<organism evidence="8 9">
    <name type="scientific">Deinococcus maricopensis (strain DSM 21211 / LMG 22137 / NRRL B-23946 / LB-34)</name>
    <dbReference type="NCBI Taxonomy" id="709986"/>
    <lineage>
        <taxon>Bacteria</taxon>
        <taxon>Thermotogati</taxon>
        <taxon>Deinococcota</taxon>
        <taxon>Deinococci</taxon>
        <taxon>Deinococcales</taxon>
        <taxon>Deinococcaceae</taxon>
        <taxon>Deinococcus</taxon>
    </lineage>
</organism>
<dbReference type="PRINTS" id="PR00038">
    <property type="entry name" value="HTHLUXR"/>
</dbReference>
<dbReference type="Gene3D" id="3.40.50.2300">
    <property type="match status" value="1"/>
</dbReference>
<dbReference type="PANTHER" id="PTHR43214:SF42">
    <property type="entry name" value="TRANSCRIPTIONAL REGULATORY PROTEIN DESR"/>
    <property type="match status" value="1"/>
</dbReference>
<dbReference type="PROSITE" id="PS50043">
    <property type="entry name" value="HTH_LUXR_2"/>
    <property type="match status" value="1"/>
</dbReference>
<dbReference type="GO" id="GO:0006355">
    <property type="term" value="P:regulation of DNA-templated transcription"/>
    <property type="evidence" value="ECO:0007669"/>
    <property type="project" value="InterPro"/>
</dbReference>
<dbReference type="CDD" id="cd06170">
    <property type="entry name" value="LuxR_C_like"/>
    <property type="match status" value="1"/>
</dbReference>
<dbReference type="SMART" id="SM00421">
    <property type="entry name" value="HTH_LUXR"/>
    <property type="match status" value="1"/>
</dbReference>
<keyword evidence="2" id="KW-0805">Transcription regulation</keyword>
<dbReference type="InterPro" id="IPR011006">
    <property type="entry name" value="CheY-like_superfamily"/>
</dbReference>
<evidence type="ECO:0000313" key="9">
    <source>
        <dbReference type="Proteomes" id="UP000008635"/>
    </source>
</evidence>
<reference evidence="8 9" key="1">
    <citation type="journal article" date="2011" name="Stand. Genomic Sci.">
        <title>Complete genome sequence of Deinococcus maricopensis type strain (LB-34).</title>
        <authorList>
            <person name="Pukall R."/>
            <person name="Zeytun A."/>
            <person name="Lucas S."/>
            <person name="Lapidus A."/>
            <person name="Hammon N."/>
            <person name="Deshpande S."/>
            <person name="Nolan M."/>
            <person name="Cheng J.F."/>
            <person name="Pitluck S."/>
            <person name="Liolios K."/>
            <person name="Pagani I."/>
            <person name="Mikhailova N."/>
            <person name="Ivanova N."/>
            <person name="Mavromatis K."/>
            <person name="Pati A."/>
            <person name="Tapia R."/>
            <person name="Han C."/>
            <person name="Goodwin L."/>
            <person name="Chen A."/>
            <person name="Palaniappan K."/>
            <person name="Land M."/>
            <person name="Hauser L."/>
            <person name="Chang Y.J."/>
            <person name="Jeffries C.D."/>
            <person name="Brambilla E.M."/>
            <person name="Rohde M."/>
            <person name="Goker M."/>
            <person name="Detter J.C."/>
            <person name="Woyke T."/>
            <person name="Bristow J."/>
            <person name="Eisen J.A."/>
            <person name="Markowitz V."/>
            <person name="Hugenholtz P."/>
            <person name="Kyrpides N.C."/>
            <person name="Klenk H.P."/>
        </authorList>
    </citation>
    <scope>NUCLEOTIDE SEQUENCE [LARGE SCALE GENOMIC DNA]</scope>
    <source>
        <strain evidence="9">DSM 21211 / LMG 22137 / NRRL B-23946 / LB-34</strain>
    </source>
</reference>
<dbReference type="PROSITE" id="PS00622">
    <property type="entry name" value="HTH_LUXR_1"/>
    <property type="match status" value="1"/>
</dbReference>
<keyword evidence="4" id="KW-0804">Transcription</keyword>
<dbReference type="Pfam" id="PF00072">
    <property type="entry name" value="Response_reg"/>
    <property type="match status" value="1"/>
</dbReference>
<proteinExistence type="predicted"/>
<dbReference type="SMART" id="SM00448">
    <property type="entry name" value="REC"/>
    <property type="match status" value="1"/>
</dbReference>
<keyword evidence="1 5" id="KW-0597">Phosphoprotein</keyword>
<protein>
    <submittedName>
        <fullName evidence="8">Two component transcriptional regulator, LuxR family</fullName>
    </submittedName>
</protein>
<dbReference type="PROSITE" id="PS50110">
    <property type="entry name" value="RESPONSE_REGULATORY"/>
    <property type="match status" value="1"/>
</dbReference>
<dbReference type="AlphaFoldDB" id="E8U4U7"/>
<dbReference type="eggNOG" id="COG2197">
    <property type="taxonomic scope" value="Bacteria"/>
</dbReference>
<dbReference type="Proteomes" id="UP000008635">
    <property type="component" value="Chromosome"/>
</dbReference>
<dbReference type="InterPro" id="IPR000792">
    <property type="entry name" value="Tscrpt_reg_LuxR_C"/>
</dbReference>
<dbReference type="GO" id="GO:0003677">
    <property type="term" value="F:DNA binding"/>
    <property type="evidence" value="ECO:0007669"/>
    <property type="project" value="UniProtKB-KW"/>
</dbReference>
<dbReference type="HOGENOM" id="CLU_000445_90_10_0"/>
<dbReference type="GO" id="GO:0000160">
    <property type="term" value="P:phosphorelay signal transduction system"/>
    <property type="evidence" value="ECO:0007669"/>
    <property type="project" value="InterPro"/>
</dbReference>
<dbReference type="CDD" id="cd17535">
    <property type="entry name" value="REC_NarL-like"/>
    <property type="match status" value="1"/>
</dbReference>
<dbReference type="InterPro" id="IPR058245">
    <property type="entry name" value="NreC/VraR/RcsB-like_REC"/>
</dbReference>
<dbReference type="SUPFAM" id="SSF46894">
    <property type="entry name" value="C-terminal effector domain of the bipartite response regulators"/>
    <property type="match status" value="1"/>
</dbReference>
<keyword evidence="3" id="KW-0238">DNA-binding</keyword>
<evidence type="ECO:0000256" key="3">
    <source>
        <dbReference type="ARBA" id="ARBA00023125"/>
    </source>
</evidence>
<sequence>MGAWGWGVSALRVLIVDDQPMVRQGLSLLLELLPGVVVAGQAANGQEALDVARHFAADVVLMDVRMPVMDGAQATRAFHARGGPPVILMTTFDEPEDMVAGLQAGASGYLFKNVDIHELHDAMRRVRAGERVIHPRVAQAVADAEAVDAAPGVTLQAPLTAREQAILGALSAGASNKQIAQRLGISDGTVKTHLSNLFFKLGAANRTEAVYRARQLRLLP</sequence>
<accession>E8U4U7</accession>
<keyword evidence="9" id="KW-1185">Reference proteome</keyword>
<dbReference type="PANTHER" id="PTHR43214">
    <property type="entry name" value="TWO-COMPONENT RESPONSE REGULATOR"/>
    <property type="match status" value="1"/>
</dbReference>
<dbReference type="InterPro" id="IPR016032">
    <property type="entry name" value="Sig_transdc_resp-reg_C-effctor"/>
</dbReference>
<dbReference type="Pfam" id="PF00196">
    <property type="entry name" value="GerE"/>
    <property type="match status" value="1"/>
</dbReference>
<dbReference type="InterPro" id="IPR039420">
    <property type="entry name" value="WalR-like"/>
</dbReference>
<evidence type="ECO:0000259" key="7">
    <source>
        <dbReference type="PROSITE" id="PS50110"/>
    </source>
</evidence>
<evidence type="ECO:0000256" key="5">
    <source>
        <dbReference type="PROSITE-ProRule" id="PRU00169"/>
    </source>
</evidence>
<feature type="modified residue" description="4-aspartylphosphate" evidence="5">
    <location>
        <position position="63"/>
    </location>
</feature>
<dbReference type="FunFam" id="1.10.10.10:FF:000153">
    <property type="entry name" value="LuxR family transcriptional regulator"/>
    <property type="match status" value="1"/>
</dbReference>
<gene>
    <name evidence="8" type="ordered locus">Deima_0426</name>
</gene>
<evidence type="ECO:0000256" key="1">
    <source>
        <dbReference type="ARBA" id="ARBA00022553"/>
    </source>
</evidence>
<evidence type="ECO:0000256" key="4">
    <source>
        <dbReference type="ARBA" id="ARBA00023163"/>
    </source>
</evidence>
<evidence type="ECO:0000313" key="8">
    <source>
        <dbReference type="EMBL" id="ADV66086.1"/>
    </source>
</evidence>
<dbReference type="InterPro" id="IPR001789">
    <property type="entry name" value="Sig_transdc_resp-reg_receiver"/>
</dbReference>
<feature type="domain" description="Response regulatory" evidence="7">
    <location>
        <begin position="12"/>
        <end position="127"/>
    </location>
</feature>
<dbReference type="STRING" id="709986.Deima_0426"/>